<keyword evidence="8" id="KW-1185">Reference proteome</keyword>
<keyword evidence="5" id="KW-0786">Thiamine pyrophosphate</keyword>
<reference evidence="7 8" key="1">
    <citation type="submission" date="2019-09" db="EMBL/GenBank/DDBJ databases">
        <authorList>
            <person name="Valk L.C."/>
        </authorList>
    </citation>
    <scope>NUCLEOTIDE SEQUENCE [LARGE SCALE GENOMIC DNA]</scope>
    <source>
        <strain evidence="7">GalUA</strain>
    </source>
</reference>
<evidence type="ECO:0000256" key="3">
    <source>
        <dbReference type="ARBA" id="ARBA00022679"/>
    </source>
</evidence>
<comment type="cofactor">
    <cofactor evidence="1">
        <name>thiamine diphosphate</name>
        <dbReference type="ChEBI" id="CHEBI:58937"/>
    </cofactor>
</comment>
<organism evidence="7 8">
    <name type="scientific">Candidatus Galacturonatibacter soehngenii</name>
    <dbReference type="NCBI Taxonomy" id="2307010"/>
    <lineage>
        <taxon>Bacteria</taxon>
        <taxon>Bacillati</taxon>
        <taxon>Bacillota</taxon>
        <taxon>Clostridia</taxon>
        <taxon>Lachnospirales</taxon>
        <taxon>Lachnospiraceae</taxon>
        <taxon>Candidatus Galacturonatibacter</taxon>
    </lineage>
</organism>
<evidence type="ECO:0000256" key="1">
    <source>
        <dbReference type="ARBA" id="ARBA00001964"/>
    </source>
</evidence>
<reference evidence="7 8" key="2">
    <citation type="submission" date="2020-02" db="EMBL/GenBank/DDBJ databases">
        <title>Candidatus Galacturonibacter soehngenii shows hetero-acetogenic catabolism of galacturonic acid but lacks a canonical carbon monoxide dehydrogenase/acetyl-CoA synthase complex.</title>
        <authorList>
            <person name="Diender M."/>
            <person name="Stouten G.R."/>
            <person name="Petersen J.F."/>
            <person name="Nielsen P.H."/>
            <person name="Dueholm M.S."/>
            <person name="Pronk J.T."/>
            <person name="Van Loosdrecht M.C.M."/>
        </authorList>
    </citation>
    <scope>NUCLEOTIDE SEQUENCE [LARGE SCALE GENOMIC DNA]</scope>
    <source>
        <strain evidence="7">GalUA</strain>
    </source>
</reference>
<sequence>MNYEAKAKELRAEILKMLYECQSGHPGGSLSCVEMLMALYYGTMKIDPKNPKMEDRDRFVLSKGHACPTLYAILADLGYFPKEDLKRLRQIDSHLQGHPDCTKTPGVDINTGSLGQGISIAIGLALAAKKAEADYNIYTVIGDGECQEGLVWEAAMSAAHYKLDNLVVMLDYNGLQIDGSNEDVMSLGDITNKFKAFGFECFEVDGHDIDKIKTVLDTKVYNKPKFICCNTVKGKGISFMENQSGWHGRPMTEEEFKLAMKELED</sequence>
<comment type="caution">
    <text evidence="7">The sequence shown here is derived from an EMBL/GenBank/DDBJ whole genome shotgun (WGS) entry which is preliminary data.</text>
</comment>
<name>A0A7V7UBM7_9FIRM</name>
<evidence type="ECO:0000256" key="5">
    <source>
        <dbReference type="ARBA" id="ARBA00023052"/>
    </source>
</evidence>
<dbReference type="PANTHER" id="PTHR47514">
    <property type="entry name" value="TRANSKETOLASE N-TERMINAL SECTION-RELATED"/>
    <property type="match status" value="1"/>
</dbReference>
<dbReference type="Gene3D" id="3.40.50.970">
    <property type="match status" value="1"/>
</dbReference>
<evidence type="ECO:0000313" key="8">
    <source>
        <dbReference type="Proteomes" id="UP000461768"/>
    </source>
</evidence>
<dbReference type="OrthoDB" id="8732661at2"/>
<gene>
    <name evidence="7" type="ORF">F7O84_11230</name>
</gene>
<dbReference type="RefSeq" id="WP_151145025.1">
    <property type="nucleotide sequence ID" value="NZ_WAGX01000005.1"/>
</dbReference>
<dbReference type="PROSITE" id="PS51257">
    <property type="entry name" value="PROKAR_LIPOPROTEIN"/>
    <property type="match status" value="1"/>
</dbReference>
<evidence type="ECO:0000256" key="4">
    <source>
        <dbReference type="ARBA" id="ARBA00022723"/>
    </source>
</evidence>
<keyword evidence="4" id="KW-0479">Metal-binding</keyword>
<comment type="similarity">
    <text evidence="2">Belongs to the transketolase family.</text>
</comment>
<dbReference type="AlphaFoldDB" id="A0A7V7UBM7"/>
<proteinExistence type="inferred from homology"/>
<dbReference type="PANTHER" id="PTHR47514:SF1">
    <property type="entry name" value="TRANSKETOLASE N-TERMINAL SECTION-RELATED"/>
    <property type="match status" value="1"/>
</dbReference>
<keyword evidence="3" id="KW-0808">Transferase</keyword>
<dbReference type="SUPFAM" id="SSF52518">
    <property type="entry name" value="Thiamin diphosphate-binding fold (THDP-binding)"/>
    <property type="match status" value="1"/>
</dbReference>
<protein>
    <submittedName>
        <fullName evidence="7">Transketolase</fullName>
    </submittedName>
</protein>
<evidence type="ECO:0000313" key="7">
    <source>
        <dbReference type="EMBL" id="KAB1438125.1"/>
    </source>
</evidence>
<dbReference type="PROSITE" id="PS00801">
    <property type="entry name" value="TRANSKETOLASE_1"/>
    <property type="match status" value="1"/>
</dbReference>
<dbReference type="GO" id="GO:0046872">
    <property type="term" value="F:metal ion binding"/>
    <property type="evidence" value="ECO:0007669"/>
    <property type="project" value="UniProtKB-KW"/>
</dbReference>
<dbReference type="GO" id="GO:0016740">
    <property type="term" value="F:transferase activity"/>
    <property type="evidence" value="ECO:0007669"/>
    <property type="project" value="UniProtKB-KW"/>
</dbReference>
<dbReference type="CDD" id="cd02012">
    <property type="entry name" value="TPP_TK"/>
    <property type="match status" value="1"/>
</dbReference>
<dbReference type="InterPro" id="IPR029061">
    <property type="entry name" value="THDP-binding"/>
</dbReference>
<feature type="domain" description="Transketolase N-terminal" evidence="6">
    <location>
        <begin position="7"/>
        <end position="261"/>
    </location>
</feature>
<dbReference type="InterPro" id="IPR005474">
    <property type="entry name" value="Transketolase_N"/>
</dbReference>
<evidence type="ECO:0000259" key="6">
    <source>
        <dbReference type="Pfam" id="PF00456"/>
    </source>
</evidence>
<dbReference type="InterPro" id="IPR049557">
    <property type="entry name" value="Transketolase_CS"/>
</dbReference>
<accession>A0A7V7UBM7</accession>
<dbReference type="EMBL" id="WAGX01000005">
    <property type="protein sequence ID" value="KAB1438125.1"/>
    <property type="molecule type" value="Genomic_DNA"/>
</dbReference>
<evidence type="ECO:0000256" key="2">
    <source>
        <dbReference type="ARBA" id="ARBA00007131"/>
    </source>
</evidence>
<dbReference type="Pfam" id="PF00456">
    <property type="entry name" value="Transketolase_N"/>
    <property type="match status" value="1"/>
</dbReference>
<dbReference type="Proteomes" id="UP000461768">
    <property type="component" value="Unassembled WGS sequence"/>
</dbReference>